<keyword evidence="5 10" id="KW-0276">Fatty acid metabolism</keyword>
<keyword evidence="2 10" id="KW-0444">Lipid biosynthesis</keyword>
<dbReference type="InterPro" id="IPR002076">
    <property type="entry name" value="ELO_fam"/>
</dbReference>
<keyword evidence="12" id="KW-1185">Reference proteome</keyword>
<evidence type="ECO:0000256" key="10">
    <source>
        <dbReference type="RuleBase" id="RU361115"/>
    </source>
</evidence>
<evidence type="ECO:0000256" key="3">
    <source>
        <dbReference type="ARBA" id="ARBA00022679"/>
    </source>
</evidence>
<dbReference type="Proteomes" id="UP000044602">
    <property type="component" value="Unassembled WGS sequence"/>
</dbReference>
<evidence type="ECO:0000256" key="7">
    <source>
        <dbReference type="ARBA" id="ARBA00023098"/>
    </source>
</evidence>
<feature type="transmembrane region" description="Helical" evidence="10">
    <location>
        <begin position="404"/>
        <end position="425"/>
    </location>
</feature>
<dbReference type="EMBL" id="CVQH01021417">
    <property type="protein sequence ID" value="CRK30390.1"/>
    <property type="molecule type" value="Genomic_DNA"/>
</dbReference>
<dbReference type="GO" id="GO:0034625">
    <property type="term" value="P:fatty acid elongation, monounsaturated fatty acid"/>
    <property type="evidence" value="ECO:0007669"/>
    <property type="project" value="TreeGrafter"/>
</dbReference>
<keyword evidence="3 10" id="KW-0808">Transferase</keyword>
<dbReference type="GO" id="GO:0009922">
    <property type="term" value="F:fatty acid elongase activity"/>
    <property type="evidence" value="ECO:0007669"/>
    <property type="project" value="InterPro"/>
</dbReference>
<dbReference type="GO" id="GO:0019367">
    <property type="term" value="P:fatty acid elongation, saturated fatty acid"/>
    <property type="evidence" value="ECO:0007669"/>
    <property type="project" value="TreeGrafter"/>
</dbReference>
<proteinExistence type="inferred from homology"/>
<dbReference type="GO" id="GO:0034626">
    <property type="term" value="P:fatty acid elongation, polyunsaturated fatty acid"/>
    <property type="evidence" value="ECO:0007669"/>
    <property type="project" value="TreeGrafter"/>
</dbReference>
<dbReference type="EC" id="2.3.1.-" evidence="10"/>
<dbReference type="PANTHER" id="PTHR11157:SF169">
    <property type="entry name" value="ELONGATION OF FATTY ACIDS PROTEIN"/>
    <property type="match status" value="1"/>
</dbReference>
<comment type="subcellular location">
    <subcellularLocation>
        <location evidence="1">Membrane</location>
        <topology evidence="1">Multi-pass membrane protein</topology>
    </subcellularLocation>
</comment>
<dbReference type="AlphaFoldDB" id="A0A0G4M8Y4"/>
<comment type="similarity">
    <text evidence="10">Belongs to the ELO family.</text>
</comment>
<comment type="caution">
    <text evidence="10">Lacks conserved residue(s) required for the propagation of feature annotation.</text>
</comment>
<reference evidence="11 12" key="1">
    <citation type="submission" date="2015-05" db="EMBL/GenBank/DDBJ databases">
        <authorList>
            <person name="Wang D.B."/>
            <person name="Wang M."/>
        </authorList>
    </citation>
    <scope>NUCLEOTIDE SEQUENCE [LARGE SCALE GENOMIC DNA]</scope>
    <source>
        <strain evidence="11">VL1</strain>
    </source>
</reference>
<evidence type="ECO:0000256" key="4">
    <source>
        <dbReference type="ARBA" id="ARBA00022692"/>
    </source>
</evidence>
<feature type="transmembrane region" description="Helical" evidence="10">
    <location>
        <begin position="98"/>
        <end position="118"/>
    </location>
</feature>
<sequence length="488" mass="52589">SQLASSVCNMSGTTILSELPNSSLFQFPPSHYPIGVPPPPPGVSSSNFAIPDHIYNAVLDPRVPITIAATYAVTIKLLNRYNTSTNKRPWAISKTGPFKVFVILHNIFLAVYSAWTFWGMLNGMRRAIVSPFGPHGLAATADSLCQMNGPAGYGHATVYNETLGQWTSLNGAISLSANGNPSTDVYGRLWNEGLSFYGWIFYLSKFYEVLDTFIILAKGKLSSTLQTYHHAGAMMCMWAGMRYMSAPIWMFVLVNSFIHALMYTYYTITAFNIRVPTPIKRSLTTMQITQFLVGASYAMLHSFVSYTVPVTVYTEKSASAAAAASASSSSSLPTAEAIVKASVGAIESIKNMIYGAASESAVAAAASDATGAAAAAAAAAVPAGLQAETVWVTQPCITTSGETFGIWLNVLYLAPLTYLFGMFFVRSYLRRSSAQDLKPKGKSRRESNVTLAEKAGWDAAKEVSSEIYNQGAEEAVVTGPKTRKGRKN</sequence>
<gene>
    <name evidence="11" type="ORF">BN1708_000920</name>
</gene>
<evidence type="ECO:0000256" key="8">
    <source>
        <dbReference type="ARBA" id="ARBA00023136"/>
    </source>
</evidence>
<evidence type="ECO:0000256" key="9">
    <source>
        <dbReference type="ARBA" id="ARBA00023160"/>
    </source>
</evidence>
<dbReference type="GO" id="GO:0030148">
    <property type="term" value="P:sphingolipid biosynthetic process"/>
    <property type="evidence" value="ECO:0007669"/>
    <property type="project" value="TreeGrafter"/>
</dbReference>
<feature type="non-terminal residue" evidence="11">
    <location>
        <position position="1"/>
    </location>
</feature>
<dbReference type="GO" id="GO:0042761">
    <property type="term" value="P:very long-chain fatty acid biosynthetic process"/>
    <property type="evidence" value="ECO:0007669"/>
    <property type="project" value="TreeGrafter"/>
</dbReference>
<keyword evidence="8 10" id="KW-0472">Membrane</keyword>
<evidence type="ECO:0000313" key="12">
    <source>
        <dbReference type="Proteomes" id="UP000044602"/>
    </source>
</evidence>
<evidence type="ECO:0000256" key="6">
    <source>
        <dbReference type="ARBA" id="ARBA00022989"/>
    </source>
</evidence>
<protein>
    <recommendedName>
        <fullName evidence="10">Elongation of fatty acids protein</fullName>
        <ecNumber evidence="10">2.3.1.-</ecNumber>
    </recommendedName>
</protein>
<keyword evidence="7 10" id="KW-0443">Lipid metabolism</keyword>
<evidence type="ECO:0000256" key="5">
    <source>
        <dbReference type="ARBA" id="ARBA00022832"/>
    </source>
</evidence>
<dbReference type="Pfam" id="PF01151">
    <property type="entry name" value="ELO"/>
    <property type="match status" value="1"/>
</dbReference>
<evidence type="ECO:0000256" key="1">
    <source>
        <dbReference type="ARBA" id="ARBA00004141"/>
    </source>
</evidence>
<name>A0A0G4M8Y4_VERLO</name>
<dbReference type="PANTHER" id="PTHR11157">
    <property type="entry name" value="FATTY ACID ACYL TRANSFERASE-RELATED"/>
    <property type="match status" value="1"/>
</dbReference>
<evidence type="ECO:0000256" key="2">
    <source>
        <dbReference type="ARBA" id="ARBA00022516"/>
    </source>
</evidence>
<feature type="transmembrane region" description="Helical" evidence="10">
    <location>
        <begin position="243"/>
        <end position="266"/>
    </location>
</feature>
<keyword evidence="9 10" id="KW-0275">Fatty acid biosynthesis</keyword>
<comment type="catalytic activity">
    <reaction evidence="10">
        <text>an acyl-CoA + malonyl-CoA + H(+) = a 3-oxoacyl-CoA + CO2 + CoA</text>
        <dbReference type="Rhea" id="RHEA:50252"/>
        <dbReference type="ChEBI" id="CHEBI:15378"/>
        <dbReference type="ChEBI" id="CHEBI:16526"/>
        <dbReference type="ChEBI" id="CHEBI:57287"/>
        <dbReference type="ChEBI" id="CHEBI:57384"/>
        <dbReference type="ChEBI" id="CHEBI:58342"/>
        <dbReference type="ChEBI" id="CHEBI:90726"/>
    </reaction>
    <physiologicalReaction direction="left-to-right" evidence="10">
        <dbReference type="Rhea" id="RHEA:50253"/>
    </physiologicalReaction>
</comment>
<dbReference type="GO" id="GO:0005789">
    <property type="term" value="C:endoplasmic reticulum membrane"/>
    <property type="evidence" value="ECO:0007669"/>
    <property type="project" value="TreeGrafter"/>
</dbReference>
<dbReference type="STRING" id="100787.A0A0G4M8Y4"/>
<keyword evidence="4 10" id="KW-0812">Transmembrane</keyword>
<organism evidence="11 12">
    <name type="scientific">Verticillium longisporum</name>
    <name type="common">Verticillium dahliae var. longisporum</name>
    <dbReference type="NCBI Taxonomy" id="100787"/>
    <lineage>
        <taxon>Eukaryota</taxon>
        <taxon>Fungi</taxon>
        <taxon>Dikarya</taxon>
        <taxon>Ascomycota</taxon>
        <taxon>Pezizomycotina</taxon>
        <taxon>Sordariomycetes</taxon>
        <taxon>Hypocreomycetidae</taxon>
        <taxon>Glomerellales</taxon>
        <taxon>Plectosphaerellaceae</taxon>
        <taxon>Verticillium</taxon>
    </lineage>
</organism>
<keyword evidence="6 10" id="KW-1133">Transmembrane helix</keyword>
<accession>A0A0G4M8Y4</accession>
<evidence type="ECO:0000313" key="11">
    <source>
        <dbReference type="EMBL" id="CRK30390.1"/>
    </source>
</evidence>